<accession>A0A3R9DAQ7</accession>
<proteinExistence type="predicted"/>
<evidence type="ECO:0000313" key="1">
    <source>
        <dbReference type="EMBL" id="RSC12529.1"/>
    </source>
</evidence>
<name>A0A3R9DAQ7_9BURK</name>
<dbReference type="Proteomes" id="UP000272140">
    <property type="component" value="Unassembled WGS sequence"/>
</dbReference>
<dbReference type="EMBL" id="RKIO01000002">
    <property type="protein sequence ID" value="RSC12529.1"/>
    <property type="molecule type" value="Genomic_DNA"/>
</dbReference>
<organism evidence="1 2">
    <name type="scientific">Burkholderia cenocepacia</name>
    <dbReference type="NCBI Taxonomy" id="95486"/>
    <lineage>
        <taxon>Bacteria</taxon>
        <taxon>Pseudomonadati</taxon>
        <taxon>Pseudomonadota</taxon>
        <taxon>Betaproteobacteria</taxon>
        <taxon>Burkholderiales</taxon>
        <taxon>Burkholderiaceae</taxon>
        <taxon>Burkholderia</taxon>
        <taxon>Burkholderia cepacia complex</taxon>
    </lineage>
</organism>
<protein>
    <submittedName>
        <fullName evidence="1">Uncharacterized protein</fullName>
    </submittedName>
</protein>
<reference evidence="2" key="1">
    <citation type="submission" date="2018-11" db="EMBL/GenBank/DDBJ databases">
        <title>FDA dAtabase for Regulatory Grade micrObial Sequences (FDA-ARGOS): Supporting development and validation of Infectious Disease Dx tests.</title>
        <authorList>
            <person name="Goldberg B."/>
            <person name="Campos J."/>
            <person name="Tallon L."/>
            <person name="Sadzewicz L."/>
            <person name="Zhao X."/>
            <person name="Vavikolanu K."/>
            <person name="Mehta A."/>
            <person name="Aluvathingal J."/>
            <person name="Nadendla S."/>
            <person name="Geyer C."/>
            <person name="Nandy P."/>
            <person name="Yan Y."/>
            <person name="Sichtig H."/>
        </authorList>
    </citation>
    <scope>NUCLEOTIDE SEQUENCE [LARGE SCALE GENOMIC DNA]</scope>
    <source>
        <strain evidence="2">FDAARGOS_544</strain>
    </source>
</reference>
<dbReference type="AlphaFoldDB" id="A0A3R9DAQ7"/>
<gene>
    <name evidence="1" type="ORF">EGT41_03670</name>
</gene>
<evidence type="ECO:0000313" key="2">
    <source>
        <dbReference type="Proteomes" id="UP000272140"/>
    </source>
</evidence>
<comment type="caution">
    <text evidence="1">The sequence shown here is derived from an EMBL/GenBank/DDBJ whole genome shotgun (WGS) entry which is preliminary data.</text>
</comment>
<sequence>MDENVSERDLARIERELFVGFYAIRKLLETFKVSPSTRRRTYLMAWSPGIGTADYMNWHRLDEHFDLDDQHEEQRDLTFLCNQFIHSFIFLPAIGEAGDLTGVYIASDRVRKDKLYFVDVAQIVDAFRTVGRDYPTKLHLRRNDSSQQWEEVDSH</sequence>